<dbReference type="InterPro" id="IPR036388">
    <property type="entry name" value="WH-like_DNA-bd_sf"/>
</dbReference>
<evidence type="ECO:0000313" key="7">
    <source>
        <dbReference type="Proteomes" id="UP000397656"/>
    </source>
</evidence>
<dbReference type="GO" id="GO:0006351">
    <property type="term" value="P:DNA-templated transcription"/>
    <property type="evidence" value="ECO:0007669"/>
    <property type="project" value="TreeGrafter"/>
</dbReference>
<gene>
    <name evidence="6" type="ORF">F7R26_028580</name>
</gene>
<protein>
    <submittedName>
        <fullName evidence="6">LysR family transcriptional regulator</fullName>
    </submittedName>
</protein>
<evidence type="ECO:0000259" key="5">
    <source>
        <dbReference type="PROSITE" id="PS50931"/>
    </source>
</evidence>
<evidence type="ECO:0000256" key="2">
    <source>
        <dbReference type="ARBA" id="ARBA00023015"/>
    </source>
</evidence>
<dbReference type="FunFam" id="3.40.190.10:FF:000017">
    <property type="entry name" value="Glycine cleavage system transcriptional activator"/>
    <property type="match status" value="1"/>
</dbReference>
<comment type="similarity">
    <text evidence="1">Belongs to the LysR transcriptional regulatory family.</text>
</comment>
<keyword evidence="2" id="KW-0805">Transcription regulation</keyword>
<feature type="domain" description="HTH lysR-type" evidence="5">
    <location>
        <begin position="6"/>
        <end position="63"/>
    </location>
</feature>
<reference evidence="6 7" key="1">
    <citation type="submission" date="2020-10" db="EMBL/GenBank/DDBJ databases">
        <title>Complete genome sequence of Cupriavidus basilensis CCUG 49340T.</title>
        <authorList>
            <person name="Salva-Serra F."/>
            <person name="Donoso R.A."/>
            <person name="Cho K.H."/>
            <person name="Yoo J.A."/>
            <person name="Lee K."/>
            <person name="Yoon S.-H."/>
            <person name="Perez-Pantoja D."/>
            <person name="Moore E.R.B."/>
        </authorList>
    </citation>
    <scope>NUCLEOTIDE SEQUENCE [LARGE SCALE GENOMIC DNA]</scope>
    <source>
        <strain evidence="7">CCUG 49340</strain>
    </source>
</reference>
<proteinExistence type="inferred from homology"/>
<dbReference type="InterPro" id="IPR005119">
    <property type="entry name" value="LysR_subst-bd"/>
</dbReference>
<evidence type="ECO:0000313" key="6">
    <source>
        <dbReference type="EMBL" id="QOT78762.1"/>
    </source>
</evidence>
<sequence length="316" mass="34726">MRKGIPSLTALQMFEAAARLGSFTRAADELAVTESAVCRQIAGLEARLGVPLFHRIRKRIVLTPAGGTYAEEVRERLDQIEQVTLDVMAQRPRGRAIELAIGPTFASQWLIPRLPLLARALPDLTLHLSARTEAFELSDTAFDAAIYYGEGLWPGTQGERILQEGPSVPVCSPALLGRRKRLDLEQLLDLPLLHLNTRLRAWSDWLAAAGAALPAQALRGPRYDLYTMLAQAAAAGIGVALIPRILITEELAQGRLVVPLATLPAEIDNRKAYYYVHRRGLPPDDKVLQLRDWLLEHGAEHHASLPGAPKVNAHGR</sequence>
<dbReference type="PROSITE" id="PS50931">
    <property type="entry name" value="HTH_LYSR"/>
    <property type="match status" value="1"/>
</dbReference>
<accession>A0A643FXY1</accession>
<dbReference type="GeneID" id="98404910"/>
<evidence type="ECO:0000256" key="4">
    <source>
        <dbReference type="ARBA" id="ARBA00023163"/>
    </source>
</evidence>
<dbReference type="PANTHER" id="PTHR30537">
    <property type="entry name" value="HTH-TYPE TRANSCRIPTIONAL REGULATOR"/>
    <property type="match status" value="1"/>
</dbReference>
<dbReference type="GO" id="GO:0003700">
    <property type="term" value="F:DNA-binding transcription factor activity"/>
    <property type="evidence" value="ECO:0007669"/>
    <property type="project" value="InterPro"/>
</dbReference>
<dbReference type="FunFam" id="1.10.10.10:FF:000001">
    <property type="entry name" value="LysR family transcriptional regulator"/>
    <property type="match status" value="1"/>
</dbReference>
<dbReference type="RefSeq" id="WP_150985471.1">
    <property type="nucleotide sequence ID" value="NZ_CP062804.1"/>
</dbReference>
<dbReference type="SUPFAM" id="SSF46785">
    <property type="entry name" value="Winged helix' DNA-binding domain"/>
    <property type="match status" value="1"/>
</dbReference>
<evidence type="ECO:0000256" key="1">
    <source>
        <dbReference type="ARBA" id="ARBA00009437"/>
    </source>
</evidence>
<dbReference type="GO" id="GO:0043565">
    <property type="term" value="F:sequence-specific DNA binding"/>
    <property type="evidence" value="ECO:0007669"/>
    <property type="project" value="TreeGrafter"/>
</dbReference>
<dbReference type="Pfam" id="PF00126">
    <property type="entry name" value="HTH_1"/>
    <property type="match status" value="1"/>
</dbReference>
<evidence type="ECO:0000256" key="3">
    <source>
        <dbReference type="ARBA" id="ARBA00023125"/>
    </source>
</evidence>
<dbReference type="InterPro" id="IPR000847">
    <property type="entry name" value="LysR_HTH_N"/>
</dbReference>
<dbReference type="InterPro" id="IPR036390">
    <property type="entry name" value="WH_DNA-bd_sf"/>
</dbReference>
<dbReference type="PANTHER" id="PTHR30537:SF26">
    <property type="entry name" value="GLYCINE CLEAVAGE SYSTEM TRANSCRIPTIONAL ACTIVATOR"/>
    <property type="match status" value="1"/>
</dbReference>
<dbReference type="EMBL" id="CP062804">
    <property type="protein sequence ID" value="QOT78762.1"/>
    <property type="molecule type" value="Genomic_DNA"/>
</dbReference>
<organism evidence="6 7">
    <name type="scientific">Cupriavidus basilensis</name>
    <dbReference type="NCBI Taxonomy" id="68895"/>
    <lineage>
        <taxon>Bacteria</taxon>
        <taxon>Pseudomonadati</taxon>
        <taxon>Pseudomonadota</taxon>
        <taxon>Betaproteobacteria</taxon>
        <taxon>Burkholderiales</taxon>
        <taxon>Burkholderiaceae</taxon>
        <taxon>Cupriavidus</taxon>
    </lineage>
</organism>
<dbReference type="PRINTS" id="PR00039">
    <property type="entry name" value="HTHLYSR"/>
</dbReference>
<dbReference type="Proteomes" id="UP000397656">
    <property type="component" value="Chromosome 2"/>
</dbReference>
<keyword evidence="3" id="KW-0238">DNA-binding</keyword>
<dbReference type="Pfam" id="PF03466">
    <property type="entry name" value="LysR_substrate"/>
    <property type="match status" value="1"/>
</dbReference>
<dbReference type="Gene3D" id="3.40.190.10">
    <property type="entry name" value="Periplasmic binding protein-like II"/>
    <property type="match status" value="2"/>
</dbReference>
<dbReference type="SUPFAM" id="SSF53850">
    <property type="entry name" value="Periplasmic binding protein-like II"/>
    <property type="match status" value="1"/>
</dbReference>
<name>A0A643FXY1_9BURK</name>
<dbReference type="Gene3D" id="1.10.10.10">
    <property type="entry name" value="Winged helix-like DNA-binding domain superfamily/Winged helix DNA-binding domain"/>
    <property type="match status" value="1"/>
</dbReference>
<dbReference type="InterPro" id="IPR058163">
    <property type="entry name" value="LysR-type_TF_proteobact-type"/>
</dbReference>
<dbReference type="AlphaFoldDB" id="A0A643FXY1"/>
<keyword evidence="4" id="KW-0804">Transcription</keyword>